<comment type="similarity">
    <text evidence="1">Belongs to the thioredoxin family.</text>
</comment>
<dbReference type="Pfam" id="PF00085">
    <property type="entry name" value="Thioredoxin"/>
    <property type="match status" value="1"/>
</dbReference>
<evidence type="ECO:0000256" key="2">
    <source>
        <dbReference type="ARBA" id="ARBA00023157"/>
    </source>
</evidence>
<dbReference type="AlphaFoldDB" id="A0A9P7MSP3"/>
<evidence type="ECO:0000259" key="4">
    <source>
        <dbReference type="PROSITE" id="PS51352"/>
    </source>
</evidence>
<reference evidence="5" key="1">
    <citation type="journal article" date="2020" name="bioRxiv">
        <title>Whole genome comparisons of ergot fungi reveals the divergence and evolution of species within the genus Claviceps are the result of varying mechanisms driving genome evolution and host range expansion.</title>
        <authorList>
            <person name="Wyka S.A."/>
            <person name="Mondo S.J."/>
            <person name="Liu M."/>
            <person name="Dettman J."/>
            <person name="Nalam V."/>
            <person name="Broders K.D."/>
        </authorList>
    </citation>
    <scope>NUCLEOTIDE SEQUENCE</scope>
    <source>
        <strain evidence="5">CCC 1102</strain>
    </source>
</reference>
<keyword evidence="2" id="KW-1015">Disulfide bond</keyword>
<proteinExistence type="inferred from homology"/>
<dbReference type="PANTHER" id="PTHR46115">
    <property type="entry name" value="THIOREDOXIN-LIKE PROTEIN 1"/>
    <property type="match status" value="1"/>
</dbReference>
<protein>
    <recommendedName>
        <fullName evidence="4">Thioredoxin domain-containing protein</fullName>
    </recommendedName>
</protein>
<dbReference type="InterPro" id="IPR017937">
    <property type="entry name" value="Thioredoxin_CS"/>
</dbReference>
<dbReference type="PROSITE" id="PS51352">
    <property type="entry name" value="THIOREDOXIN_2"/>
    <property type="match status" value="1"/>
</dbReference>
<organism evidence="5 6">
    <name type="scientific">Claviceps arundinis</name>
    <dbReference type="NCBI Taxonomy" id="1623583"/>
    <lineage>
        <taxon>Eukaryota</taxon>
        <taxon>Fungi</taxon>
        <taxon>Dikarya</taxon>
        <taxon>Ascomycota</taxon>
        <taxon>Pezizomycotina</taxon>
        <taxon>Sordariomycetes</taxon>
        <taxon>Hypocreomycetidae</taxon>
        <taxon>Hypocreales</taxon>
        <taxon>Clavicipitaceae</taxon>
        <taxon>Claviceps</taxon>
    </lineage>
</organism>
<keyword evidence="3" id="KW-0812">Transmembrane</keyword>
<feature type="transmembrane region" description="Helical" evidence="3">
    <location>
        <begin position="28"/>
        <end position="47"/>
    </location>
</feature>
<dbReference type="SUPFAM" id="SSF52833">
    <property type="entry name" value="Thioredoxin-like"/>
    <property type="match status" value="1"/>
</dbReference>
<dbReference type="CDD" id="cd02947">
    <property type="entry name" value="TRX_family"/>
    <property type="match status" value="1"/>
</dbReference>
<dbReference type="EMBL" id="SRPS01000113">
    <property type="protein sequence ID" value="KAG5967867.1"/>
    <property type="molecule type" value="Genomic_DNA"/>
</dbReference>
<keyword evidence="3" id="KW-1133">Transmembrane helix</keyword>
<dbReference type="InterPro" id="IPR036249">
    <property type="entry name" value="Thioredoxin-like_sf"/>
</dbReference>
<comment type="caution">
    <text evidence="5">The sequence shown here is derived from an EMBL/GenBank/DDBJ whole genome shotgun (WGS) entry which is preliminary data.</text>
</comment>
<feature type="domain" description="Thioredoxin" evidence="4">
    <location>
        <begin position="44"/>
        <end position="185"/>
    </location>
</feature>
<dbReference type="OrthoDB" id="19690at2759"/>
<accession>A0A9P7MSP3</accession>
<dbReference type="InterPro" id="IPR013766">
    <property type="entry name" value="Thioredoxin_domain"/>
</dbReference>
<evidence type="ECO:0000313" key="5">
    <source>
        <dbReference type="EMBL" id="KAG5967867.1"/>
    </source>
</evidence>
<dbReference type="Gene3D" id="3.40.30.10">
    <property type="entry name" value="Glutaredoxin"/>
    <property type="match status" value="1"/>
</dbReference>
<dbReference type="PROSITE" id="PS00194">
    <property type="entry name" value="THIOREDOXIN_1"/>
    <property type="match status" value="1"/>
</dbReference>
<dbReference type="PRINTS" id="PR00421">
    <property type="entry name" value="THIOREDOXIN"/>
</dbReference>
<evidence type="ECO:0000313" key="6">
    <source>
        <dbReference type="Proteomes" id="UP000784919"/>
    </source>
</evidence>
<sequence length="200" mass="21897">MYLVGCSVGATSPFINNFAQIRQEMETIYIIILGILAVFLFGPALFFDRSPIPELSENVYKIKAEDELDALLSAATHVVVDFYADWCPPCRAIAPVFSKLADTHSRKGHIAFAKVNVDQVKNVAKRYGVSAMPTFMFFENGAPQGVTAEGLKGRQSCGFTDDGRVSQVRGADRQALEAVVRALGAKDKDVSEEETGRKED</sequence>
<dbReference type="Proteomes" id="UP000784919">
    <property type="component" value="Unassembled WGS sequence"/>
</dbReference>
<evidence type="ECO:0000256" key="1">
    <source>
        <dbReference type="ARBA" id="ARBA00008987"/>
    </source>
</evidence>
<evidence type="ECO:0000256" key="3">
    <source>
        <dbReference type="SAM" id="Phobius"/>
    </source>
</evidence>
<gene>
    <name evidence="5" type="ORF">E4U56_000620</name>
</gene>
<name>A0A9P7MSP3_9HYPO</name>
<keyword evidence="3" id="KW-0472">Membrane</keyword>